<proteinExistence type="predicted"/>
<keyword evidence="4" id="KW-1185">Reference proteome</keyword>
<keyword evidence="1" id="KW-0812">Transmembrane</keyword>
<dbReference type="Pfam" id="PF13091">
    <property type="entry name" value="PLDc_2"/>
    <property type="match status" value="2"/>
</dbReference>
<accession>A0ABV7TUD2</accession>
<keyword evidence="1" id="KW-1133">Transmembrane helix</keyword>
<evidence type="ECO:0000313" key="4">
    <source>
        <dbReference type="Proteomes" id="UP001595636"/>
    </source>
</evidence>
<keyword evidence="1" id="KW-0472">Membrane</keyword>
<dbReference type="PANTHER" id="PTHR21248:SF22">
    <property type="entry name" value="PHOSPHOLIPASE D"/>
    <property type="match status" value="1"/>
</dbReference>
<dbReference type="PANTHER" id="PTHR21248">
    <property type="entry name" value="CARDIOLIPIN SYNTHASE"/>
    <property type="match status" value="1"/>
</dbReference>
<dbReference type="PROSITE" id="PS50035">
    <property type="entry name" value="PLD"/>
    <property type="match status" value="2"/>
</dbReference>
<dbReference type="RefSeq" id="WP_390278890.1">
    <property type="nucleotide sequence ID" value="NZ_JBHRYH010000018.1"/>
</dbReference>
<evidence type="ECO:0000313" key="3">
    <source>
        <dbReference type="EMBL" id="MFC3626313.1"/>
    </source>
</evidence>
<dbReference type="InterPro" id="IPR025202">
    <property type="entry name" value="PLD-like_dom"/>
</dbReference>
<dbReference type="Proteomes" id="UP001595636">
    <property type="component" value="Unassembled WGS sequence"/>
</dbReference>
<feature type="transmembrane region" description="Helical" evidence="1">
    <location>
        <begin position="446"/>
        <end position="464"/>
    </location>
</feature>
<gene>
    <name evidence="3" type="ORF">ACFOKJ_09235</name>
</gene>
<protein>
    <submittedName>
        <fullName evidence="3">Phosphatidylserine/phosphatidylglycerophosphate/ cardiolipin synthase family protein</fullName>
    </submittedName>
</protein>
<feature type="domain" description="PLD phosphodiesterase" evidence="2">
    <location>
        <begin position="297"/>
        <end position="324"/>
    </location>
</feature>
<dbReference type="InterPro" id="IPR001736">
    <property type="entry name" value="PLipase_D/transphosphatidylase"/>
</dbReference>
<feature type="domain" description="PLD phosphodiesterase" evidence="2">
    <location>
        <begin position="132"/>
        <end position="159"/>
    </location>
</feature>
<dbReference type="CDD" id="cd09159">
    <property type="entry name" value="PLDc_ybhO_like_2"/>
    <property type="match status" value="1"/>
</dbReference>
<dbReference type="SMART" id="SM00155">
    <property type="entry name" value="PLDc"/>
    <property type="match status" value="2"/>
</dbReference>
<dbReference type="CDD" id="cd09110">
    <property type="entry name" value="PLDc_CLS_1"/>
    <property type="match status" value="1"/>
</dbReference>
<name>A0ABV7TUD2_9NEIS</name>
<dbReference type="SUPFAM" id="SSF56024">
    <property type="entry name" value="Phospholipase D/nuclease"/>
    <property type="match status" value="2"/>
</dbReference>
<sequence>MTFLHPNSASSPLFRQLAEQALARSAGAPLVAGNSVEVLFDAEANFSAWLHAIQQAQSVVLVEMYLFANDDFGRELRDLLCRKALAGVRVYLLYDWLGCWREHYSGFFKPLLQAGAQVRVWQAPGLSRGLRLLGRDHRKLIVVDGHSAFIGGLCASSRWQDWRDTGLRLQGPLLADAIAAFADSWAQCGSPLQLPTLAASEPGGDIAARLIATTPATANLMRLDLLIAGFARERLWLTDAYFMGTSAYLTALQHAARDGVDVRLLVPRASDIGWIATISRTQYRPLLEAGVRVFEWNGTMVHAKTAVADQRWARIGSTNLNLSSWLANREIDLAIEDEGVAGIMADRFLLDLENATEIVLGGHRRRPVPSQPALRHSHGRLSLRQQAAVGAAAAARQAARIGAVLDSAVRGTRDVDDSEASAFLSIGLVLLLLAIAIAAFPYLAALPLTLILLLAAVSVLLRAWQLYRRRRHKKQHPTSPRGGSDDGH</sequence>
<organism evidence="3 4">
    <name type="scientific">Vogesella amnigena</name>
    <dbReference type="NCBI Taxonomy" id="1507449"/>
    <lineage>
        <taxon>Bacteria</taxon>
        <taxon>Pseudomonadati</taxon>
        <taxon>Pseudomonadota</taxon>
        <taxon>Betaproteobacteria</taxon>
        <taxon>Neisseriales</taxon>
        <taxon>Chromobacteriaceae</taxon>
        <taxon>Vogesella</taxon>
    </lineage>
</organism>
<dbReference type="EMBL" id="JBHRYH010000018">
    <property type="protein sequence ID" value="MFC3626313.1"/>
    <property type="molecule type" value="Genomic_DNA"/>
</dbReference>
<dbReference type="Gene3D" id="3.30.870.10">
    <property type="entry name" value="Endonuclease Chain A"/>
    <property type="match status" value="2"/>
</dbReference>
<evidence type="ECO:0000256" key="1">
    <source>
        <dbReference type="SAM" id="Phobius"/>
    </source>
</evidence>
<reference evidence="4" key="1">
    <citation type="journal article" date="2019" name="Int. J. Syst. Evol. Microbiol.">
        <title>The Global Catalogue of Microorganisms (GCM) 10K type strain sequencing project: providing services to taxonomists for standard genome sequencing and annotation.</title>
        <authorList>
            <consortium name="The Broad Institute Genomics Platform"/>
            <consortium name="The Broad Institute Genome Sequencing Center for Infectious Disease"/>
            <person name="Wu L."/>
            <person name="Ma J."/>
        </authorList>
    </citation>
    <scope>NUCLEOTIDE SEQUENCE [LARGE SCALE GENOMIC DNA]</scope>
    <source>
        <strain evidence="4">KCTC 42195</strain>
    </source>
</reference>
<evidence type="ECO:0000259" key="2">
    <source>
        <dbReference type="PROSITE" id="PS50035"/>
    </source>
</evidence>
<comment type="caution">
    <text evidence="3">The sequence shown here is derived from an EMBL/GenBank/DDBJ whole genome shotgun (WGS) entry which is preliminary data.</text>
</comment>